<evidence type="ECO:0000313" key="1">
    <source>
        <dbReference type="EMBL" id="JAH01916.1"/>
    </source>
</evidence>
<name>A0A0E9PB73_ANGAN</name>
<accession>A0A0E9PB73</accession>
<dbReference type="EMBL" id="GBXM01106661">
    <property type="protein sequence ID" value="JAH01916.1"/>
    <property type="molecule type" value="Transcribed_RNA"/>
</dbReference>
<dbReference type="AlphaFoldDB" id="A0A0E9PB73"/>
<sequence>MKDGLLDGYPWQLPRIIHFKRVTV</sequence>
<reference evidence="1" key="2">
    <citation type="journal article" date="2015" name="Fish Shellfish Immunol.">
        <title>Early steps in the European eel (Anguilla anguilla)-Vibrio vulnificus interaction in the gills: Role of the RtxA13 toxin.</title>
        <authorList>
            <person name="Callol A."/>
            <person name="Pajuelo D."/>
            <person name="Ebbesson L."/>
            <person name="Teles M."/>
            <person name="MacKenzie S."/>
            <person name="Amaro C."/>
        </authorList>
    </citation>
    <scope>NUCLEOTIDE SEQUENCE</scope>
</reference>
<protein>
    <submittedName>
        <fullName evidence="1">Uncharacterized protein</fullName>
    </submittedName>
</protein>
<proteinExistence type="predicted"/>
<reference evidence="1" key="1">
    <citation type="submission" date="2014-11" db="EMBL/GenBank/DDBJ databases">
        <authorList>
            <person name="Amaro Gonzalez C."/>
        </authorList>
    </citation>
    <scope>NUCLEOTIDE SEQUENCE</scope>
</reference>
<organism evidence="1">
    <name type="scientific">Anguilla anguilla</name>
    <name type="common">European freshwater eel</name>
    <name type="synonym">Muraena anguilla</name>
    <dbReference type="NCBI Taxonomy" id="7936"/>
    <lineage>
        <taxon>Eukaryota</taxon>
        <taxon>Metazoa</taxon>
        <taxon>Chordata</taxon>
        <taxon>Craniata</taxon>
        <taxon>Vertebrata</taxon>
        <taxon>Euteleostomi</taxon>
        <taxon>Actinopterygii</taxon>
        <taxon>Neopterygii</taxon>
        <taxon>Teleostei</taxon>
        <taxon>Anguilliformes</taxon>
        <taxon>Anguillidae</taxon>
        <taxon>Anguilla</taxon>
    </lineage>
</organism>